<gene>
    <name evidence="2" type="ORF">RLDS_06795</name>
</gene>
<proteinExistence type="inferred from homology"/>
<protein>
    <recommendedName>
        <fullName evidence="4">Antitoxin</fullName>
    </recommendedName>
</protein>
<name>T0IY95_9SPHN</name>
<evidence type="ECO:0008006" key="4">
    <source>
        <dbReference type="Google" id="ProtNLM"/>
    </source>
</evidence>
<dbReference type="PATRIC" id="fig|1331060.3.peg.1277"/>
<dbReference type="Proteomes" id="UP000015531">
    <property type="component" value="Unassembled WGS sequence"/>
</dbReference>
<comment type="caution">
    <text evidence="2">The sequence shown here is derived from an EMBL/GenBank/DDBJ whole genome shotgun (WGS) entry which is preliminary data.</text>
</comment>
<evidence type="ECO:0000313" key="3">
    <source>
        <dbReference type="Proteomes" id="UP000015531"/>
    </source>
</evidence>
<comment type="similarity">
    <text evidence="1">Belongs to the phD/YefM antitoxin family.</text>
</comment>
<dbReference type="RefSeq" id="WP_021225181.1">
    <property type="nucleotide sequence ID" value="NZ_ATDP01000074.1"/>
</dbReference>
<evidence type="ECO:0000256" key="1">
    <source>
        <dbReference type="ARBA" id="ARBA00009981"/>
    </source>
</evidence>
<dbReference type="SUPFAM" id="SSF143120">
    <property type="entry name" value="YefM-like"/>
    <property type="match status" value="1"/>
</dbReference>
<reference evidence="2 3" key="1">
    <citation type="journal article" date="2013" name="Genome Announc.">
        <title>Draft Genome Sequence of Sphingobium lactosutens Strain DS20T, Isolated from a Hexachlorocyclohexane Dumpsite.</title>
        <authorList>
            <person name="Kumar R."/>
            <person name="Dwivedi V."/>
            <person name="Negi V."/>
            <person name="Khurana J.P."/>
            <person name="Lal R."/>
        </authorList>
    </citation>
    <scope>NUCLEOTIDE SEQUENCE [LARGE SCALE GENOMIC DNA]</scope>
    <source>
        <strain evidence="2 3">DS20</strain>
    </source>
</reference>
<dbReference type="eggNOG" id="COG4118">
    <property type="taxonomic scope" value="Bacteria"/>
</dbReference>
<accession>T0IY95</accession>
<dbReference type="EMBL" id="ATDP01000074">
    <property type="protein sequence ID" value="EQB16820.1"/>
    <property type="molecule type" value="Genomic_DNA"/>
</dbReference>
<sequence>MSVVEHGLQVNEGHRAWFKDVPVETVDIHGATTRLSRLVERAARGEAFSIAKGGKPMVKVVPVDTAERPAPRRLGFLAGTFTIPDDFDALTRAEIEAGFSDMK</sequence>
<dbReference type="InterPro" id="IPR036165">
    <property type="entry name" value="YefM-like_sf"/>
</dbReference>
<organism evidence="2 3">
    <name type="scientific">Sphingobium lactosutens DS20</name>
    <dbReference type="NCBI Taxonomy" id="1331060"/>
    <lineage>
        <taxon>Bacteria</taxon>
        <taxon>Pseudomonadati</taxon>
        <taxon>Pseudomonadota</taxon>
        <taxon>Alphaproteobacteria</taxon>
        <taxon>Sphingomonadales</taxon>
        <taxon>Sphingomonadaceae</taxon>
        <taxon>Sphingobium</taxon>
    </lineage>
</organism>
<dbReference type="AlphaFoldDB" id="T0IY95"/>
<evidence type="ECO:0000313" key="2">
    <source>
        <dbReference type="EMBL" id="EQB16820.1"/>
    </source>
</evidence>
<keyword evidence="3" id="KW-1185">Reference proteome</keyword>